<keyword evidence="1" id="KW-0175">Coiled coil</keyword>
<feature type="coiled-coil region" evidence="1">
    <location>
        <begin position="75"/>
        <end position="102"/>
    </location>
</feature>
<evidence type="ECO:0000256" key="2">
    <source>
        <dbReference type="SAM" id="SignalP"/>
    </source>
</evidence>
<evidence type="ECO:0008006" key="5">
    <source>
        <dbReference type="Google" id="ProtNLM"/>
    </source>
</evidence>
<evidence type="ECO:0000313" key="3">
    <source>
        <dbReference type="EMBL" id="ABM61586.1"/>
    </source>
</evidence>
<dbReference type="KEGG" id="hha:Hhal_0810"/>
<keyword evidence="2" id="KW-0732">Signal</keyword>
<evidence type="ECO:0000256" key="1">
    <source>
        <dbReference type="SAM" id="Coils"/>
    </source>
</evidence>
<gene>
    <name evidence="3" type="ordered locus">Hhal_0810</name>
</gene>
<dbReference type="RefSeq" id="WP_011813609.1">
    <property type="nucleotide sequence ID" value="NC_008789.1"/>
</dbReference>
<accession>A1WV74</accession>
<organism evidence="3 4">
    <name type="scientific">Halorhodospira halophila (strain DSM 244 / SL1)</name>
    <name type="common">Ectothiorhodospira halophila (strain DSM 244 / SL1)</name>
    <dbReference type="NCBI Taxonomy" id="349124"/>
    <lineage>
        <taxon>Bacteria</taxon>
        <taxon>Pseudomonadati</taxon>
        <taxon>Pseudomonadota</taxon>
        <taxon>Gammaproteobacteria</taxon>
        <taxon>Chromatiales</taxon>
        <taxon>Ectothiorhodospiraceae</taxon>
        <taxon>Halorhodospira</taxon>
    </lineage>
</organism>
<dbReference type="HOGENOM" id="CLU_045978_0_0_6"/>
<protein>
    <recommendedName>
        <fullName evidence="5">ThiS, thiamine-biosynthesis</fullName>
    </recommendedName>
</protein>
<proteinExistence type="predicted"/>
<feature type="chain" id="PRO_5002640393" description="ThiS, thiamine-biosynthesis" evidence="2">
    <location>
        <begin position="22"/>
        <end position="435"/>
    </location>
</feature>
<dbReference type="Pfam" id="PF13729">
    <property type="entry name" value="TraF_2"/>
    <property type="match status" value="1"/>
</dbReference>
<keyword evidence="4" id="KW-1185">Reference proteome</keyword>
<sequence length="435" mass="46862">MRWTPLTAAALATLLPLTAAANHHPAGSALGFGDATRFADTQGSKQNPAGPIAASDRGVRMGVFALGLSYELGDVADFSDDFEALGEELEDLERLLEEVESGDVDPDNAEDEIESFQANVNEILDRIGEDGYLTAGVTGQFVPFPFETTQDALRGSLLIDLDYSLRGHISVLRGEDLDLSIDDQDDAGDALDTLDGFGGYVRSAVTRTFTLGYGSAVYENRQGLLFAGAQLKHHQVELSRMAVGFDDDPGSQLSDEFRENAETDSDLGVDLGVMWVSDRYRAGASVANLIEPTFDYPAVEDDDTFDAAAERGEIDRDESYRMERQLSVEGAVHTDDGRWLLGGSLDLNPADGPFAAGSEDAYQWLTVGAAYRSPHAALPGWRLGYRQNLTGSELGYLTGGVTLFRVLSLDAAMSTETVDSVPRAFMLNAGVGLRF</sequence>
<name>A1WV74_HALHL</name>
<dbReference type="Proteomes" id="UP000000647">
    <property type="component" value="Chromosome"/>
</dbReference>
<dbReference type="InterPro" id="IPR032811">
    <property type="entry name" value="Put_conjugal_transfer"/>
</dbReference>
<feature type="signal peptide" evidence="2">
    <location>
        <begin position="1"/>
        <end position="21"/>
    </location>
</feature>
<reference evidence="4" key="1">
    <citation type="submission" date="2006-12" db="EMBL/GenBank/DDBJ databases">
        <title>Complete sequence of Halorhodospira halophila SL1.</title>
        <authorList>
            <consortium name="US DOE Joint Genome Institute"/>
            <person name="Copeland A."/>
            <person name="Lucas S."/>
            <person name="Lapidus A."/>
            <person name="Barry K."/>
            <person name="Detter J.C."/>
            <person name="Glavina del Rio T."/>
            <person name="Hammon N."/>
            <person name="Israni S."/>
            <person name="Dalin E."/>
            <person name="Tice H."/>
            <person name="Pitluck S."/>
            <person name="Saunders E."/>
            <person name="Brettin T."/>
            <person name="Bruce D."/>
            <person name="Han C."/>
            <person name="Tapia R."/>
            <person name="Schmutz J."/>
            <person name="Larimer F."/>
            <person name="Land M."/>
            <person name="Hauser L."/>
            <person name="Kyrpides N."/>
            <person name="Mikhailova N."/>
            <person name="Hoff W."/>
            <person name="Richardson P."/>
        </authorList>
    </citation>
    <scope>NUCLEOTIDE SEQUENCE [LARGE SCALE GENOMIC DNA]</scope>
    <source>
        <strain evidence="4">DSM 244 / SL1</strain>
    </source>
</reference>
<dbReference type="OrthoDB" id="5610858at2"/>
<dbReference type="AlphaFoldDB" id="A1WV74"/>
<evidence type="ECO:0000313" key="4">
    <source>
        <dbReference type="Proteomes" id="UP000000647"/>
    </source>
</evidence>
<reference evidence="3 4" key="2">
    <citation type="journal article" date="2013" name="Stand. Genomic Sci.">
        <title>Complete genome sequence of Halorhodospira halophila SL1.</title>
        <authorList>
            <person name="Challacombe J.F."/>
            <person name="Majid S."/>
            <person name="Deole R."/>
            <person name="Brettin T.S."/>
            <person name="Bruce D."/>
            <person name="Delano S.F."/>
            <person name="Detter J.C."/>
            <person name="Gleasner C.D."/>
            <person name="Han C.S."/>
            <person name="Misra M."/>
            <person name="Reitenga K.G."/>
            <person name="Mikhailova N."/>
            <person name="Woyke T."/>
            <person name="Pitluck S."/>
            <person name="Nolan M."/>
            <person name="Land M.L."/>
            <person name="Saunders E."/>
            <person name="Tapia R."/>
            <person name="Lapidus A."/>
            <person name="Ivanova N."/>
            <person name="Hoff W.D."/>
        </authorList>
    </citation>
    <scope>NUCLEOTIDE SEQUENCE [LARGE SCALE GENOMIC DNA]</scope>
    <source>
        <strain evidence="4">DSM 244 / SL1</strain>
    </source>
</reference>
<dbReference type="EMBL" id="CP000544">
    <property type="protein sequence ID" value="ABM61586.1"/>
    <property type="molecule type" value="Genomic_DNA"/>
</dbReference>
<dbReference type="eggNOG" id="ENOG502ZBYH">
    <property type="taxonomic scope" value="Bacteria"/>
</dbReference>